<dbReference type="Proteomes" id="UP000184533">
    <property type="component" value="Unassembled WGS sequence"/>
</dbReference>
<dbReference type="PANTHER" id="PTHR34703">
    <property type="entry name" value="ANTIPORTER SUBUNIT MNHG2-RELATED"/>
    <property type="match status" value="1"/>
</dbReference>
<dbReference type="Pfam" id="PF03334">
    <property type="entry name" value="PhaG_MnhG_YufB"/>
    <property type="match status" value="1"/>
</dbReference>
<feature type="transmembrane region" description="Helical" evidence="2">
    <location>
        <begin position="77"/>
        <end position="99"/>
    </location>
</feature>
<accession>A0A0F5LVV1</accession>
<dbReference type="EMBL" id="FQVC01000003">
    <property type="protein sequence ID" value="SHE86433.1"/>
    <property type="molecule type" value="Genomic_DNA"/>
</dbReference>
<dbReference type="NCBIfam" id="TIGR01300">
    <property type="entry name" value="CPA3_mnhG_phaG"/>
    <property type="match status" value="1"/>
</dbReference>
<keyword evidence="2" id="KW-0812">Transmembrane</keyword>
<dbReference type="EMBL" id="LAJF01000036">
    <property type="protein sequence ID" value="KKB86500.1"/>
    <property type="molecule type" value="Genomic_DNA"/>
</dbReference>
<feature type="transmembrane region" description="Helical" evidence="2">
    <location>
        <begin position="46"/>
        <end position="65"/>
    </location>
</feature>
<dbReference type="PATRIC" id="fig|1121477.3.peg.1617"/>
<dbReference type="RefSeq" id="WP_046133829.1">
    <property type="nucleotide sequence ID" value="NZ_FQVC01000003.1"/>
</dbReference>
<evidence type="ECO:0000313" key="6">
    <source>
        <dbReference type="Proteomes" id="UP000184533"/>
    </source>
</evidence>
<evidence type="ECO:0000313" key="3">
    <source>
        <dbReference type="EMBL" id="KKB86500.1"/>
    </source>
</evidence>
<dbReference type="GO" id="GO:0015385">
    <property type="term" value="F:sodium:proton antiporter activity"/>
    <property type="evidence" value="ECO:0007669"/>
    <property type="project" value="TreeGrafter"/>
</dbReference>
<feature type="region of interest" description="Disordered" evidence="1">
    <location>
        <begin position="105"/>
        <end position="124"/>
    </location>
</feature>
<keyword evidence="5" id="KW-1185">Reference proteome</keyword>
<dbReference type="OrthoDB" id="4427992at2"/>
<name>A0A0F5LVV1_9HYPH</name>
<dbReference type="InterPro" id="IPR005133">
    <property type="entry name" value="PhaG_MnhG_YufB"/>
</dbReference>
<gene>
    <name evidence="4" type="ORF">SAMN02745223_01262</name>
    <name evidence="3" type="ORF">VW29_02815</name>
</gene>
<evidence type="ECO:0000256" key="1">
    <source>
        <dbReference type="SAM" id="MobiDB-lite"/>
    </source>
</evidence>
<dbReference type="PANTHER" id="PTHR34703:SF1">
    <property type="entry name" value="ANTIPORTER SUBUNIT MNHG2-RELATED"/>
    <property type="match status" value="1"/>
</dbReference>
<reference evidence="3 5" key="1">
    <citation type="submission" date="2015-03" db="EMBL/GenBank/DDBJ databases">
        <authorList>
            <person name="Hassan Y.I."/>
            <person name="Lepp D."/>
            <person name="Zhou T."/>
        </authorList>
    </citation>
    <scope>NUCLEOTIDE SEQUENCE [LARGE SCALE GENOMIC DNA]</scope>
    <source>
        <strain evidence="3 5">DSM 17137</strain>
    </source>
</reference>
<keyword evidence="2" id="KW-1133">Transmembrane helix</keyword>
<proteinExistence type="predicted"/>
<evidence type="ECO:0000313" key="5">
    <source>
        <dbReference type="Proteomes" id="UP000033608"/>
    </source>
</evidence>
<organism evidence="3 5">
    <name type="scientific">Devosia limi DSM 17137</name>
    <dbReference type="NCBI Taxonomy" id="1121477"/>
    <lineage>
        <taxon>Bacteria</taxon>
        <taxon>Pseudomonadati</taxon>
        <taxon>Pseudomonadota</taxon>
        <taxon>Alphaproteobacteria</taxon>
        <taxon>Hyphomicrobiales</taxon>
        <taxon>Devosiaceae</taxon>
        <taxon>Devosia</taxon>
    </lineage>
</organism>
<dbReference type="Proteomes" id="UP000033608">
    <property type="component" value="Unassembled WGS sequence"/>
</dbReference>
<reference evidence="4 6" key="2">
    <citation type="submission" date="2016-11" db="EMBL/GenBank/DDBJ databases">
        <authorList>
            <person name="Jaros S."/>
            <person name="Januszkiewicz K."/>
            <person name="Wedrychowicz H."/>
        </authorList>
    </citation>
    <scope>NUCLEOTIDE SEQUENCE [LARGE SCALE GENOMIC DNA]</scope>
    <source>
        <strain evidence="4 6">DSM 17137</strain>
    </source>
</reference>
<evidence type="ECO:0000313" key="4">
    <source>
        <dbReference type="EMBL" id="SHE86433.1"/>
    </source>
</evidence>
<feature type="transmembrane region" description="Helical" evidence="2">
    <location>
        <begin position="12"/>
        <end position="34"/>
    </location>
</feature>
<sequence>MIETVDTPVWAAILVSVLVLAGALLTLVGCIGLARLETFYHRIHAPTLGTSFGTIFLLLGSVVYFTVTNQRLAVHEVLVFVFVSVTTPVTLMLLARAALYRDRTERNGNVPPSADPDYTEQGQR</sequence>
<dbReference type="AlphaFoldDB" id="A0A0F5LVV1"/>
<protein>
    <submittedName>
        <fullName evidence="4">Multisubunit potassium/proton antiporter, PhaG subunit</fullName>
    </submittedName>
</protein>
<evidence type="ECO:0000256" key="2">
    <source>
        <dbReference type="SAM" id="Phobius"/>
    </source>
</evidence>
<keyword evidence="2" id="KW-0472">Membrane</keyword>
<dbReference type="STRING" id="1121477.SAMN02745223_01262"/>